<dbReference type="GO" id="GO:0005524">
    <property type="term" value="F:ATP binding"/>
    <property type="evidence" value="ECO:0007669"/>
    <property type="project" value="UniProtKB-KW"/>
</dbReference>
<gene>
    <name evidence="5" type="ORF">GCM10011571_00950</name>
</gene>
<dbReference type="InterPro" id="IPR000014">
    <property type="entry name" value="PAS"/>
</dbReference>
<dbReference type="NCBIfam" id="TIGR00229">
    <property type="entry name" value="sensory_box"/>
    <property type="match status" value="1"/>
</dbReference>
<organism evidence="5 6">
    <name type="scientific">Marinithermofilum abyssi</name>
    <dbReference type="NCBI Taxonomy" id="1571185"/>
    <lineage>
        <taxon>Bacteria</taxon>
        <taxon>Bacillati</taxon>
        <taxon>Bacillota</taxon>
        <taxon>Bacilli</taxon>
        <taxon>Bacillales</taxon>
        <taxon>Thermoactinomycetaceae</taxon>
        <taxon>Marinithermofilum</taxon>
    </lineage>
</organism>
<dbReference type="Pfam" id="PF25601">
    <property type="entry name" value="AAA_lid_14"/>
    <property type="match status" value="1"/>
</dbReference>
<dbReference type="InterPro" id="IPR027417">
    <property type="entry name" value="P-loop_NTPase"/>
</dbReference>
<dbReference type="InterPro" id="IPR035965">
    <property type="entry name" value="PAS-like_dom_sf"/>
</dbReference>
<dbReference type="SUPFAM" id="SSF52540">
    <property type="entry name" value="P-loop containing nucleoside triphosphate hydrolases"/>
    <property type="match status" value="1"/>
</dbReference>
<dbReference type="FunFam" id="3.40.50.300:FF:000006">
    <property type="entry name" value="DNA-binding transcriptional regulator NtrC"/>
    <property type="match status" value="1"/>
</dbReference>
<sequence>MEKISENLDLENLLRAYQQCRKTKELIQAAFESAYEGIVITDPEGVITMINRTYVDFLGVDVDEVIGRHCTEVIENTRMHIVGKTGEAELAQVQRIKGGDMIAHRIPILRDGKVVAVVGKVLFQDVRELHALSSRVLQLQKELSYYKDEFLKSQGTRFSLNDIVGTSSRMNQAKEVARRVAASDTTVFIGGESGTGKELFAHAIHTHSHRKRGPFVKVNCAAIPEQLMESVLFGYEEGTFTGAVKGGRKGKFEMAHRGTIFLDEIGELPLTMQAKLLRVLSEKEVETVGGIHPVKVDVRVIAASNRDLEQMVKRGQFRQDLFHRLYVVALHIPPLRERREDISLLAEHLLDELIRETGVYAEGIDPDAMDALLRYDWPGNVREMKNVLERALHLKEGSTIRADHLPLHVVGGRGGEMQHYSLRAAVEQAEKNTIQRVWRLTNGDRERTIQLLGISKSGFYQKMNKYNLLKKDG</sequence>
<accession>A0A8J2VFM9</accession>
<dbReference type="SUPFAM" id="SSF46689">
    <property type="entry name" value="Homeodomain-like"/>
    <property type="match status" value="1"/>
</dbReference>
<proteinExistence type="predicted"/>
<keyword evidence="2" id="KW-0067">ATP-binding</keyword>
<dbReference type="InterPro" id="IPR002078">
    <property type="entry name" value="Sigma_54_int"/>
</dbReference>
<evidence type="ECO:0000313" key="6">
    <source>
        <dbReference type="Proteomes" id="UP000625210"/>
    </source>
</evidence>
<dbReference type="AlphaFoldDB" id="A0A8J2VFM9"/>
<comment type="caution">
    <text evidence="5">The sequence shown here is derived from an EMBL/GenBank/DDBJ whole genome shotgun (WGS) entry which is preliminary data.</text>
</comment>
<dbReference type="CDD" id="cd00130">
    <property type="entry name" value="PAS"/>
    <property type="match status" value="1"/>
</dbReference>
<keyword evidence="6" id="KW-1185">Reference proteome</keyword>
<dbReference type="SUPFAM" id="SSF55785">
    <property type="entry name" value="PYP-like sensor domain (PAS domain)"/>
    <property type="match status" value="1"/>
</dbReference>
<feature type="domain" description="PAS" evidence="4">
    <location>
        <begin position="23"/>
        <end position="68"/>
    </location>
</feature>
<dbReference type="PANTHER" id="PTHR32071:SF57">
    <property type="entry name" value="C4-DICARBOXYLATE TRANSPORT TRANSCRIPTIONAL REGULATORY PROTEIN DCTD"/>
    <property type="match status" value="1"/>
</dbReference>
<dbReference type="Proteomes" id="UP000625210">
    <property type="component" value="Unassembled WGS sequence"/>
</dbReference>
<dbReference type="PANTHER" id="PTHR32071">
    <property type="entry name" value="TRANSCRIPTIONAL REGULATORY PROTEIN"/>
    <property type="match status" value="1"/>
</dbReference>
<dbReference type="InterPro" id="IPR025662">
    <property type="entry name" value="Sigma_54_int_dom_ATP-bd_1"/>
</dbReference>
<dbReference type="SMART" id="SM00382">
    <property type="entry name" value="AAA"/>
    <property type="match status" value="1"/>
</dbReference>
<evidence type="ECO:0000256" key="1">
    <source>
        <dbReference type="ARBA" id="ARBA00022741"/>
    </source>
</evidence>
<evidence type="ECO:0000259" key="3">
    <source>
        <dbReference type="PROSITE" id="PS50045"/>
    </source>
</evidence>
<dbReference type="EMBL" id="BMHQ01000001">
    <property type="protein sequence ID" value="GGE03846.1"/>
    <property type="molecule type" value="Genomic_DNA"/>
</dbReference>
<evidence type="ECO:0000313" key="5">
    <source>
        <dbReference type="EMBL" id="GGE03846.1"/>
    </source>
</evidence>
<feature type="domain" description="Sigma-54 factor interaction" evidence="3">
    <location>
        <begin position="163"/>
        <end position="393"/>
    </location>
</feature>
<protein>
    <submittedName>
        <fullName evidence="5">Sigma-54-dependent Fis family transcriptional regulator</fullName>
    </submittedName>
</protein>
<dbReference type="Pfam" id="PF13188">
    <property type="entry name" value="PAS_8"/>
    <property type="match status" value="1"/>
</dbReference>
<reference evidence="5" key="1">
    <citation type="journal article" date="2014" name="Int. J. Syst. Evol. Microbiol.">
        <title>Complete genome sequence of Corynebacterium casei LMG S-19264T (=DSM 44701T), isolated from a smear-ripened cheese.</title>
        <authorList>
            <consortium name="US DOE Joint Genome Institute (JGI-PGF)"/>
            <person name="Walter F."/>
            <person name="Albersmeier A."/>
            <person name="Kalinowski J."/>
            <person name="Ruckert C."/>
        </authorList>
    </citation>
    <scope>NUCLEOTIDE SEQUENCE</scope>
    <source>
        <strain evidence="5">CGMCC 1.15179</strain>
    </source>
</reference>
<dbReference type="Gene3D" id="3.40.50.300">
    <property type="entry name" value="P-loop containing nucleotide triphosphate hydrolases"/>
    <property type="match status" value="1"/>
</dbReference>
<dbReference type="InterPro" id="IPR009057">
    <property type="entry name" value="Homeodomain-like_sf"/>
</dbReference>
<dbReference type="InterPro" id="IPR003593">
    <property type="entry name" value="AAA+_ATPase"/>
</dbReference>
<dbReference type="GO" id="GO:0006355">
    <property type="term" value="P:regulation of DNA-templated transcription"/>
    <property type="evidence" value="ECO:0007669"/>
    <property type="project" value="InterPro"/>
</dbReference>
<dbReference type="Gene3D" id="1.10.8.60">
    <property type="match status" value="1"/>
</dbReference>
<dbReference type="RefSeq" id="WP_308423110.1">
    <property type="nucleotide sequence ID" value="NZ_BMHQ01000001.1"/>
</dbReference>
<dbReference type="PROSITE" id="PS00675">
    <property type="entry name" value="SIGMA54_INTERACT_1"/>
    <property type="match status" value="1"/>
</dbReference>
<dbReference type="SMART" id="SM00091">
    <property type="entry name" value="PAS"/>
    <property type="match status" value="1"/>
</dbReference>
<evidence type="ECO:0000259" key="4">
    <source>
        <dbReference type="PROSITE" id="PS50112"/>
    </source>
</evidence>
<dbReference type="Gene3D" id="1.10.10.60">
    <property type="entry name" value="Homeodomain-like"/>
    <property type="match status" value="1"/>
</dbReference>
<dbReference type="CDD" id="cd00009">
    <property type="entry name" value="AAA"/>
    <property type="match status" value="1"/>
</dbReference>
<dbReference type="Pfam" id="PF00158">
    <property type="entry name" value="Sigma54_activat"/>
    <property type="match status" value="1"/>
</dbReference>
<name>A0A8J2VFM9_9BACL</name>
<dbReference type="InterPro" id="IPR058031">
    <property type="entry name" value="AAA_lid_NorR"/>
</dbReference>
<dbReference type="Gene3D" id="3.30.450.20">
    <property type="entry name" value="PAS domain"/>
    <property type="match status" value="1"/>
</dbReference>
<dbReference type="PROSITE" id="PS50112">
    <property type="entry name" value="PAS"/>
    <property type="match status" value="1"/>
</dbReference>
<evidence type="ECO:0000256" key="2">
    <source>
        <dbReference type="ARBA" id="ARBA00022840"/>
    </source>
</evidence>
<reference evidence="5" key="2">
    <citation type="submission" date="2020-09" db="EMBL/GenBank/DDBJ databases">
        <authorList>
            <person name="Sun Q."/>
            <person name="Zhou Y."/>
        </authorList>
    </citation>
    <scope>NUCLEOTIDE SEQUENCE</scope>
    <source>
        <strain evidence="5">CGMCC 1.15179</strain>
    </source>
</reference>
<dbReference type="PROSITE" id="PS50045">
    <property type="entry name" value="SIGMA54_INTERACT_4"/>
    <property type="match status" value="1"/>
</dbReference>
<keyword evidence="1" id="KW-0547">Nucleotide-binding</keyword>